<gene>
    <name evidence="1" type="ORF">LEQ_0378</name>
</gene>
<keyword evidence="2" id="KW-1185">Reference proteome</keyword>
<evidence type="ECO:0000313" key="2">
    <source>
        <dbReference type="Proteomes" id="UP000018559"/>
    </source>
</evidence>
<sequence length="254" mass="30040">MANISDVKGRILIDKQFYLDNKDFLDNYFSEDNFYQSCDYGIFINAMDPKKPFIDAEDNEDKVQLNIIGNGRWTLLNSYNFAIKAEAGDENYHKLIKLFSKNHKEITVDYDEYEPGISLFGHFKDILTPCYIKEDDSYSINPEQASAENYDYNDRELIEKDFEDGYVFESSEHSFSPDFHEIDEYETKEFINDYGETWYDNLRPDLKKQYSLKEAIDLLIDEIIENEETKGGISFWRCEDTDLLDELFLKRISK</sequence>
<evidence type="ECO:0000313" key="1">
    <source>
        <dbReference type="EMBL" id="ETA74513.1"/>
    </source>
</evidence>
<name>V7HZ87_9LACO</name>
<organism evidence="1 2">
    <name type="scientific">Ligilactobacillus equi DPC 6820</name>
    <dbReference type="NCBI Taxonomy" id="1392007"/>
    <lineage>
        <taxon>Bacteria</taxon>
        <taxon>Bacillati</taxon>
        <taxon>Bacillota</taxon>
        <taxon>Bacilli</taxon>
        <taxon>Lactobacillales</taxon>
        <taxon>Lactobacillaceae</taxon>
        <taxon>Ligilactobacillus</taxon>
    </lineage>
</organism>
<proteinExistence type="predicted"/>
<dbReference type="Proteomes" id="UP000018559">
    <property type="component" value="Unassembled WGS sequence"/>
</dbReference>
<dbReference type="AlphaFoldDB" id="V7HZ87"/>
<comment type="caution">
    <text evidence="1">The sequence shown here is derived from an EMBL/GenBank/DDBJ whole genome shotgun (WGS) entry which is preliminary data.</text>
</comment>
<reference evidence="1 2" key="1">
    <citation type="journal article" date="2014" name="Genome Announc.">
        <title>The Genome of the Predominant Equine Lactobacillus Species, Lactobacillus equi, Is Reflective of Its Lifestyle Adaptations to an Herbivorous Host.</title>
        <authorList>
            <person name="O'Donnell M.M."/>
            <person name="Harris H.M."/>
            <person name="O'Toole P.W."/>
            <person name="Ross R.P."/>
        </authorList>
    </citation>
    <scope>NUCLEOTIDE SEQUENCE [LARGE SCALE GENOMIC DNA]</scope>
    <source>
        <strain evidence="1 2">DPC 6820</strain>
    </source>
</reference>
<dbReference type="RefSeq" id="WP_023859228.1">
    <property type="nucleotide sequence ID" value="NZ_AWWH01000066.1"/>
</dbReference>
<accession>V7HZ87</accession>
<dbReference type="PATRIC" id="fig|1392007.3.peg.667"/>
<dbReference type="EMBL" id="AWWH01000066">
    <property type="protein sequence ID" value="ETA74513.1"/>
    <property type="molecule type" value="Genomic_DNA"/>
</dbReference>
<protein>
    <submittedName>
        <fullName evidence="1">Uncharacterized protein</fullName>
    </submittedName>
</protein>